<accession>A0ABT3TGN8</accession>
<evidence type="ECO:0000256" key="4">
    <source>
        <dbReference type="ARBA" id="ARBA00022833"/>
    </source>
</evidence>
<dbReference type="InterPro" id="IPR051013">
    <property type="entry name" value="MBL_superfamily_lactonases"/>
</dbReference>
<dbReference type="PANTHER" id="PTHR42978:SF6">
    <property type="entry name" value="QUORUM-QUENCHING LACTONASE YTNP-RELATED"/>
    <property type="match status" value="1"/>
</dbReference>
<evidence type="ECO:0000256" key="2">
    <source>
        <dbReference type="ARBA" id="ARBA00022723"/>
    </source>
</evidence>
<protein>
    <submittedName>
        <fullName evidence="6">MBL fold metallo-hydrolase</fullName>
    </submittedName>
</protein>
<evidence type="ECO:0000259" key="5">
    <source>
        <dbReference type="SMART" id="SM00849"/>
    </source>
</evidence>
<dbReference type="RefSeq" id="WP_279244553.1">
    <property type="nucleotide sequence ID" value="NZ_SHNN01000001.1"/>
</dbReference>
<organism evidence="6 7">
    <name type="scientific">Candidatus Litorirhabdus singularis</name>
    <dbReference type="NCBI Taxonomy" id="2518993"/>
    <lineage>
        <taxon>Bacteria</taxon>
        <taxon>Pseudomonadati</taxon>
        <taxon>Pseudomonadota</taxon>
        <taxon>Gammaproteobacteria</taxon>
        <taxon>Cellvibrionales</taxon>
        <taxon>Halieaceae</taxon>
        <taxon>Candidatus Litorirhabdus</taxon>
    </lineage>
</organism>
<dbReference type="SMART" id="SM00849">
    <property type="entry name" value="Lactamase_B"/>
    <property type="match status" value="1"/>
</dbReference>
<dbReference type="Gene3D" id="3.60.15.10">
    <property type="entry name" value="Ribonuclease Z/Hydroxyacylglutathione hydrolase-like"/>
    <property type="match status" value="1"/>
</dbReference>
<dbReference type="Pfam" id="PF00753">
    <property type="entry name" value="Lactamase_B"/>
    <property type="match status" value="1"/>
</dbReference>
<keyword evidence="4" id="KW-0862">Zinc</keyword>
<dbReference type="EMBL" id="SHNN01000001">
    <property type="protein sequence ID" value="MCX2980579.1"/>
    <property type="molecule type" value="Genomic_DNA"/>
</dbReference>
<gene>
    <name evidence="6" type="ORF">EYC98_06785</name>
</gene>
<dbReference type="InterPro" id="IPR001279">
    <property type="entry name" value="Metallo-B-lactamas"/>
</dbReference>
<sequence>MRKWQIGEVTVTKIVEMETTGGASWILPDASPAECRDIEWLKPNFMDEEGELKFSVHALVVETPSCTIVVDTCVGNDKERKPFRDWHQLQTSFLQDFAGAGFDRDTVDHVLCTHLHVDHVGWNTMWVDGAWVPTFSNASYLVAQDEYDHFSRTDIEEINQRVFNDSVAPVYEAGLMQLVATDHQVCPEVDLVPTLGHTPGHVSVRIRSGGEQALITGDFVHHPCQMARLDWGSSADLDAAAADATRRRVFAEYADTPTLIIGTHFAGVTAGHIVRDGDAFRLQT</sequence>
<keyword evidence="3" id="KW-0378">Hydrolase</keyword>
<dbReference type="PANTHER" id="PTHR42978">
    <property type="entry name" value="QUORUM-QUENCHING LACTONASE YTNP-RELATED-RELATED"/>
    <property type="match status" value="1"/>
</dbReference>
<dbReference type="Proteomes" id="UP001143362">
    <property type="component" value="Unassembled WGS sequence"/>
</dbReference>
<reference evidence="6" key="1">
    <citation type="submission" date="2019-02" db="EMBL/GenBank/DDBJ databases">
        <authorList>
            <person name="Li S.-H."/>
        </authorList>
    </citation>
    <scope>NUCLEOTIDE SEQUENCE</scope>
    <source>
        <strain evidence="6">IMCC14734</strain>
    </source>
</reference>
<dbReference type="SUPFAM" id="SSF56281">
    <property type="entry name" value="Metallo-hydrolase/oxidoreductase"/>
    <property type="match status" value="1"/>
</dbReference>
<dbReference type="InterPro" id="IPR036866">
    <property type="entry name" value="RibonucZ/Hydroxyglut_hydro"/>
</dbReference>
<comment type="similarity">
    <text evidence="1">Belongs to the metallo-beta-lactamase superfamily.</text>
</comment>
<evidence type="ECO:0000256" key="1">
    <source>
        <dbReference type="ARBA" id="ARBA00007749"/>
    </source>
</evidence>
<dbReference type="CDD" id="cd16277">
    <property type="entry name" value="metallo-hydrolase-like_MBL-fold"/>
    <property type="match status" value="1"/>
</dbReference>
<evidence type="ECO:0000313" key="6">
    <source>
        <dbReference type="EMBL" id="MCX2980579.1"/>
    </source>
</evidence>
<feature type="domain" description="Metallo-beta-lactamase" evidence="5">
    <location>
        <begin position="55"/>
        <end position="264"/>
    </location>
</feature>
<evidence type="ECO:0000256" key="3">
    <source>
        <dbReference type="ARBA" id="ARBA00022801"/>
    </source>
</evidence>
<keyword evidence="7" id="KW-1185">Reference proteome</keyword>
<name>A0ABT3TGN8_9GAMM</name>
<comment type="caution">
    <text evidence="6">The sequence shown here is derived from an EMBL/GenBank/DDBJ whole genome shotgun (WGS) entry which is preliminary data.</text>
</comment>
<keyword evidence="2" id="KW-0479">Metal-binding</keyword>
<proteinExistence type="inferred from homology"/>
<evidence type="ECO:0000313" key="7">
    <source>
        <dbReference type="Proteomes" id="UP001143362"/>
    </source>
</evidence>